<dbReference type="Pfam" id="PF05331">
    <property type="entry name" value="DUF742"/>
    <property type="match status" value="1"/>
</dbReference>
<dbReference type="RefSeq" id="WP_255918294.1">
    <property type="nucleotide sequence ID" value="NZ_JANFNG010000001.1"/>
</dbReference>
<dbReference type="SUPFAM" id="SSF46785">
    <property type="entry name" value="Winged helix' DNA-binding domain"/>
    <property type="match status" value="1"/>
</dbReference>
<dbReference type="PANTHER" id="PTHR36221">
    <property type="entry name" value="DUF742 DOMAIN-CONTAINING PROTEIN"/>
    <property type="match status" value="1"/>
</dbReference>
<evidence type="ECO:0000313" key="2">
    <source>
        <dbReference type="Proteomes" id="UP001057702"/>
    </source>
</evidence>
<evidence type="ECO:0000313" key="1">
    <source>
        <dbReference type="EMBL" id="MCQ4079448.1"/>
    </source>
</evidence>
<dbReference type="InterPro" id="IPR036390">
    <property type="entry name" value="WH_DNA-bd_sf"/>
</dbReference>
<protein>
    <submittedName>
        <fullName evidence="1">DUF742 domain-containing protein</fullName>
    </submittedName>
</protein>
<keyword evidence="2" id="KW-1185">Reference proteome</keyword>
<comment type="caution">
    <text evidence="1">The sequence shown here is derived from an EMBL/GenBank/DDBJ whole genome shotgun (WGS) entry which is preliminary data.</text>
</comment>
<gene>
    <name evidence="1" type="ORF">NGB36_02240</name>
</gene>
<reference evidence="1" key="1">
    <citation type="submission" date="2022-06" db="EMBL/GenBank/DDBJ databases">
        <title>Draft genome sequence of Streptomyces sp. RB6PN25 isolated from peat swamp forest in Thailand.</title>
        <authorList>
            <person name="Duangmal K."/>
            <person name="Klaysubun C."/>
        </authorList>
    </citation>
    <scope>NUCLEOTIDE SEQUENCE</scope>
    <source>
        <strain evidence="1">RB6PN25</strain>
    </source>
</reference>
<name>A0ABT1PQN9_9ACTN</name>
<dbReference type="InterPro" id="IPR007995">
    <property type="entry name" value="DUF742"/>
</dbReference>
<dbReference type="EMBL" id="JANFNG010000001">
    <property type="protein sequence ID" value="MCQ4079448.1"/>
    <property type="molecule type" value="Genomic_DNA"/>
</dbReference>
<organism evidence="1 2">
    <name type="scientific">Streptomyces humicola</name>
    <dbReference type="NCBI Taxonomy" id="2953240"/>
    <lineage>
        <taxon>Bacteria</taxon>
        <taxon>Bacillati</taxon>
        <taxon>Actinomycetota</taxon>
        <taxon>Actinomycetes</taxon>
        <taxon>Kitasatosporales</taxon>
        <taxon>Streptomycetaceae</taxon>
        <taxon>Streptomyces</taxon>
    </lineage>
</organism>
<proteinExistence type="predicted"/>
<sequence length="136" mass="14649">MNTDDADHRTGSATHETHWYEDDSEPLVRPYTVTRGRTRPAREHEFDLMATVAPVSGVHPPTALDHARSSLLESVGRRPRPVAELAADAGLPVGALRVLLGDLLDAGLVTIESSASTARGPDAALLREVIDGLRRL</sequence>
<dbReference type="PANTHER" id="PTHR36221:SF1">
    <property type="entry name" value="DUF742 DOMAIN-CONTAINING PROTEIN"/>
    <property type="match status" value="1"/>
</dbReference>
<dbReference type="Proteomes" id="UP001057702">
    <property type="component" value="Unassembled WGS sequence"/>
</dbReference>
<accession>A0ABT1PQN9</accession>